<reference evidence="6 7" key="1">
    <citation type="submission" date="2019-09" db="EMBL/GenBank/DDBJ databases">
        <authorList>
            <person name="Feng G."/>
        </authorList>
    </citation>
    <scope>NUCLEOTIDE SEQUENCE [LARGE SCALE GENOMIC DNA]</scope>
    <source>
        <strain evidence="5 6">KACC 19283</strain>
        <strain evidence="4 7">KACC 19284</strain>
    </source>
</reference>
<keyword evidence="2" id="KW-1133">Transmembrane helix</keyword>
<dbReference type="Pfam" id="PF05036">
    <property type="entry name" value="SPOR"/>
    <property type="match status" value="1"/>
</dbReference>
<feature type="domain" description="SPOR" evidence="3">
    <location>
        <begin position="161"/>
        <end position="240"/>
    </location>
</feature>
<evidence type="ECO:0000256" key="1">
    <source>
        <dbReference type="SAM" id="MobiDB-lite"/>
    </source>
</evidence>
<dbReference type="EMBL" id="VYQB01000007">
    <property type="protein sequence ID" value="KAA9016803.1"/>
    <property type="molecule type" value="Genomic_DNA"/>
</dbReference>
<evidence type="ECO:0000313" key="6">
    <source>
        <dbReference type="Proteomes" id="UP000325933"/>
    </source>
</evidence>
<evidence type="ECO:0000313" key="5">
    <source>
        <dbReference type="EMBL" id="KAA9029782.1"/>
    </source>
</evidence>
<comment type="caution">
    <text evidence="5">The sequence shown here is derived from an EMBL/GenBank/DDBJ whole genome shotgun (WGS) entry which is preliminary data.</text>
</comment>
<dbReference type="RefSeq" id="WP_150425734.1">
    <property type="nucleotide sequence ID" value="NZ_VYQA01000007.1"/>
</dbReference>
<keyword evidence="2" id="KW-0812">Transmembrane</keyword>
<protein>
    <submittedName>
        <fullName evidence="5">SPOR domain-containing protein</fullName>
    </submittedName>
</protein>
<proteinExistence type="predicted"/>
<dbReference type="AlphaFoldDB" id="A0A5J5I3W4"/>
<feature type="compositionally biased region" description="Low complexity" evidence="1">
    <location>
        <begin position="118"/>
        <end position="142"/>
    </location>
</feature>
<evidence type="ECO:0000313" key="4">
    <source>
        <dbReference type="EMBL" id="KAA9016803.1"/>
    </source>
</evidence>
<name>A0A5J5I3W4_9SPHN</name>
<evidence type="ECO:0000259" key="3">
    <source>
        <dbReference type="PROSITE" id="PS51724"/>
    </source>
</evidence>
<dbReference type="EMBL" id="VYQA01000007">
    <property type="protein sequence ID" value="KAA9029782.1"/>
    <property type="molecule type" value="Genomic_DNA"/>
</dbReference>
<evidence type="ECO:0000313" key="7">
    <source>
        <dbReference type="Proteomes" id="UP000326364"/>
    </source>
</evidence>
<feature type="compositionally biased region" description="Basic and acidic residues" evidence="1">
    <location>
        <begin position="106"/>
        <end position="116"/>
    </location>
</feature>
<feature type="transmembrane region" description="Helical" evidence="2">
    <location>
        <begin position="37"/>
        <end position="58"/>
    </location>
</feature>
<organism evidence="5 6">
    <name type="scientific">Sphingobium limneticum</name>
    <dbReference type="NCBI Taxonomy" id="1007511"/>
    <lineage>
        <taxon>Bacteria</taxon>
        <taxon>Pseudomonadati</taxon>
        <taxon>Pseudomonadota</taxon>
        <taxon>Alphaproteobacteria</taxon>
        <taxon>Sphingomonadales</taxon>
        <taxon>Sphingomonadaceae</taxon>
        <taxon>Sphingobium</taxon>
    </lineage>
</organism>
<feature type="region of interest" description="Disordered" evidence="1">
    <location>
        <begin position="103"/>
        <end position="161"/>
    </location>
</feature>
<dbReference type="InterPro" id="IPR007730">
    <property type="entry name" value="SPOR-like_dom"/>
</dbReference>
<evidence type="ECO:0000256" key="2">
    <source>
        <dbReference type="SAM" id="Phobius"/>
    </source>
</evidence>
<accession>A0A5J5I3W4</accession>
<dbReference type="PROSITE" id="PS51724">
    <property type="entry name" value="SPOR"/>
    <property type="match status" value="1"/>
</dbReference>
<dbReference type="Proteomes" id="UP000325933">
    <property type="component" value="Unassembled WGS sequence"/>
</dbReference>
<sequence>MSDYARGRLDLDDEDRLPWLEPAIDDEADDRISPLRLLGLILLGLALIGAVVAGVWWMQNRNGAGGAGEGQLIAAPTDDYKIAANEADAKKFDGEGDASFAASEGVARDGRIDPSRVPEAPIAKTAPAPAGAAPVAPNKPAASVTARVTDETSARPAATAKPAAGGAMIQLGAYGSASGAKDAWTKLSKRFAYLAPLAMTVEPAQVGGGTVYRLRASAGGQAGTICGKLKVAGESCMVVN</sequence>
<dbReference type="Proteomes" id="UP000326364">
    <property type="component" value="Unassembled WGS sequence"/>
</dbReference>
<dbReference type="GO" id="GO:0042834">
    <property type="term" value="F:peptidoglycan binding"/>
    <property type="evidence" value="ECO:0007669"/>
    <property type="project" value="InterPro"/>
</dbReference>
<keyword evidence="7" id="KW-1185">Reference proteome</keyword>
<keyword evidence="2" id="KW-0472">Membrane</keyword>
<gene>
    <name evidence="5" type="ORF">F4U95_11185</name>
    <name evidence="4" type="ORF">F4U96_11240</name>
</gene>